<evidence type="ECO:0000313" key="2">
    <source>
        <dbReference type="Proteomes" id="UP000184028"/>
    </source>
</evidence>
<dbReference type="STRING" id="946677.SAMN05444484_101955"/>
<dbReference type="Proteomes" id="UP000184028">
    <property type="component" value="Unassembled WGS sequence"/>
</dbReference>
<gene>
    <name evidence="1" type="ORF">SAMN05444484_101955</name>
</gene>
<keyword evidence="2" id="KW-1185">Reference proteome</keyword>
<reference evidence="2" key="1">
    <citation type="submission" date="2016-11" db="EMBL/GenBank/DDBJ databases">
        <authorList>
            <person name="Varghese N."/>
            <person name="Submissions S."/>
        </authorList>
    </citation>
    <scope>NUCLEOTIDE SEQUENCE [LARGE SCALE GENOMIC DNA]</scope>
    <source>
        <strain evidence="2">DSM 24724</strain>
    </source>
</reference>
<dbReference type="AlphaFoldDB" id="A0A1M6ZBI4"/>
<proteinExistence type="predicted"/>
<evidence type="ECO:0000313" key="1">
    <source>
        <dbReference type="EMBL" id="SHL27842.1"/>
    </source>
</evidence>
<sequence length="74" mass="8543">MNKTNEYNNAMAFALSGLRFRFATIHRELPYAIAYASSVQDANFSKQPLINNHVNPVNSVKKNKYKYNNQYIAQ</sequence>
<accession>A0A1M6ZBI4</accession>
<organism evidence="1 2">
    <name type="scientific">Flavobacterium chilense</name>
    <dbReference type="NCBI Taxonomy" id="946677"/>
    <lineage>
        <taxon>Bacteria</taxon>
        <taxon>Pseudomonadati</taxon>
        <taxon>Bacteroidota</taxon>
        <taxon>Flavobacteriia</taxon>
        <taxon>Flavobacteriales</taxon>
        <taxon>Flavobacteriaceae</taxon>
        <taxon>Flavobacterium</taxon>
    </lineage>
</organism>
<name>A0A1M6ZBI4_9FLAO</name>
<dbReference type="EMBL" id="FRBT01000001">
    <property type="protein sequence ID" value="SHL27842.1"/>
    <property type="molecule type" value="Genomic_DNA"/>
</dbReference>
<protein>
    <submittedName>
        <fullName evidence="1">Uncharacterized protein</fullName>
    </submittedName>
</protein>